<dbReference type="RefSeq" id="WP_379907491.1">
    <property type="nucleotide sequence ID" value="NZ_JBHSWE010000001.1"/>
</dbReference>
<comment type="caution">
    <text evidence="2">The sequence shown here is derived from an EMBL/GenBank/DDBJ whole genome shotgun (WGS) entry which is preliminary data.</text>
</comment>
<dbReference type="InterPro" id="IPR009163">
    <property type="entry name" value="Ap4A_phos1/2"/>
</dbReference>
<dbReference type="Gene3D" id="3.30.428.70">
    <property type="match status" value="1"/>
</dbReference>
<keyword evidence="3" id="KW-1185">Reference proteome</keyword>
<accession>A0ABW1ZVI5</accession>
<sequence length="103" mass="11555">MAPPPTLRNRPDDAALWLHETYRAMLDALRIEVAADGQVQQGYNLLLTEDWMLLVPRSRERVGDVSVNALGFAGMLLVKRREQAQWLKRQGLMNALVAVTAEG</sequence>
<dbReference type="Pfam" id="PF09830">
    <property type="entry name" value="ATP_transf"/>
    <property type="match status" value="1"/>
</dbReference>
<dbReference type="InterPro" id="IPR019200">
    <property type="entry name" value="ATP_adenylylTrfase_C"/>
</dbReference>
<name>A0ABW1ZVI5_9GAMM</name>
<evidence type="ECO:0000313" key="3">
    <source>
        <dbReference type="Proteomes" id="UP001596422"/>
    </source>
</evidence>
<feature type="domain" description="ATP adenylyltransferase C-terminal" evidence="1">
    <location>
        <begin position="14"/>
        <end position="100"/>
    </location>
</feature>
<reference evidence="3" key="1">
    <citation type="journal article" date="2019" name="Int. J. Syst. Evol. Microbiol.">
        <title>The Global Catalogue of Microorganisms (GCM) 10K type strain sequencing project: providing services to taxonomists for standard genome sequencing and annotation.</title>
        <authorList>
            <consortium name="The Broad Institute Genomics Platform"/>
            <consortium name="The Broad Institute Genome Sequencing Center for Infectious Disease"/>
            <person name="Wu L."/>
            <person name="Ma J."/>
        </authorList>
    </citation>
    <scope>NUCLEOTIDE SEQUENCE [LARGE SCALE GENOMIC DNA]</scope>
    <source>
        <strain evidence="3">NBRC 111756</strain>
    </source>
</reference>
<evidence type="ECO:0000259" key="1">
    <source>
        <dbReference type="Pfam" id="PF09830"/>
    </source>
</evidence>
<evidence type="ECO:0000313" key="2">
    <source>
        <dbReference type="EMBL" id="MFC6668941.1"/>
    </source>
</evidence>
<gene>
    <name evidence="2" type="ORF">ACFQDL_01600</name>
</gene>
<dbReference type="PANTHER" id="PTHR38420:SF1">
    <property type="entry name" value="PUTATIVE (AFU_ORTHOLOGUE AFUA_5G14690)-RELATED"/>
    <property type="match status" value="1"/>
</dbReference>
<dbReference type="InterPro" id="IPR043171">
    <property type="entry name" value="Ap4A_phos1/2-like"/>
</dbReference>
<dbReference type="Proteomes" id="UP001596422">
    <property type="component" value="Unassembled WGS sequence"/>
</dbReference>
<dbReference type="EMBL" id="JBHSWE010000001">
    <property type="protein sequence ID" value="MFC6668941.1"/>
    <property type="molecule type" value="Genomic_DNA"/>
</dbReference>
<dbReference type="PANTHER" id="PTHR38420">
    <property type="entry name" value="AP-4-A PHOSPHORYLASE II"/>
    <property type="match status" value="1"/>
</dbReference>
<organism evidence="2 3">
    <name type="scientific">Marinobacterium aestuariivivens</name>
    <dbReference type="NCBI Taxonomy" id="1698799"/>
    <lineage>
        <taxon>Bacteria</taxon>
        <taxon>Pseudomonadati</taxon>
        <taxon>Pseudomonadota</taxon>
        <taxon>Gammaproteobacteria</taxon>
        <taxon>Oceanospirillales</taxon>
        <taxon>Oceanospirillaceae</taxon>
        <taxon>Marinobacterium</taxon>
    </lineage>
</organism>
<protein>
    <recommendedName>
        <fullName evidence="1">ATP adenylyltransferase C-terminal domain-containing protein</fullName>
    </recommendedName>
</protein>
<proteinExistence type="predicted"/>